<protein>
    <submittedName>
        <fullName evidence="2">Helix-turn-helix domain-containing protein</fullName>
    </submittedName>
</protein>
<sequence length="90" mass="10266">MYKQITSEQRYTISILLQQGMKKKDIATVIKVSPSTISHELKRNSGRRGGYNWETAQKNAFYHKHRCPGNRSVSTSSMNLLIPLRSSTPL</sequence>
<comment type="caution">
    <text evidence="2">The sequence shown here is derived from an EMBL/GenBank/DDBJ whole genome shotgun (WGS) entry which is preliminary data.</text>
</comment>
<gene>
    <name evidence="2" type="ORF">FYJ73_07335</name>
</gene>
<proteinExistence type="predicted"/>
<dbReference type="InterPro" id="IPR025246">
    <property type="entry name" value="IS30-like_HTH"/>
</dbReference>
<dbReference type="AlphaFoldDB" id="A0A7K0KEY1"/>
<accession>A0A7K0KEY1</accession>
<dbReference type="Pfam" id="PF13936">
    <property type="entry name" value="HTH_38"/>
    <property type="match status" value="1"/>
</dbReference>
<reference evidence="2 3" key="1">
    <citation type="submission" date="2019-08" db="EMBL/GenBank/DDBJ databases">
        <title>In-depth cultivation of the pig gut microbiome towards novel bacterial diversity and tailored functional studies.</title>
        <authorList>
            <person name="Wylensek D."/>
            <person name="Hitch T.C.A."/>
            <person name="Clavel T."/>
        </authorList>
    </citation>
    <scope>NUCLEOTIDE SEQUENCE [LARGE SCALE GENOMIC DNA]</scope>
    <source>
        <strain evidence="2 3">LKV-178-WT-2A</strain>
    </source>
</reference>
<evidence type="ECO:0000313" key="3">
    <source>
        <dbReference type="Proteomes" id="UP000438914"/>
    </source>
</evidence>
<dbReference type="Gene3D" id="1.10.10.60">
    <property type="entry name" value="Homeodomain-like"/>
    <property type="match status" value="1"/>
</dbReference>
<dbReference type="Proteomes" id="UP000438914">
    <property type="component" value="Unassembled WGS sequence"/>
</dbReference>
<evidence type="ECO:0000313" key="2">
    <source>
        <dbReference type="EMBL" id="MST84483.1"/>
    </source>
</evidence>
<dbReference type="RefSeq" id="WP_154534066.1">
    <property type="nucleotide sequence ID" value="NZ_VUNG01000015.1"/>
</dbReference>
<evidence type="ECO:0000259" key="1">
    <source>
        <dbReference type="Pfam" id="PF13936"/>
    </source>
</evidence>
<organism evidence="2 3">
    <name type="scientific">Hallella mizrahii</name>
    <dbReference type="NCBI Taxonomy" id="2606637"/>
    <lineage>
        <taxon>Bacteria</taxon>
        <taxon>Pseudomonadati</taxon>
        <taxon>Bacteroidota</taxon>
        <taxon>Bacteroidia</taxon>
        <taxon>Bacteroidales</taxon>
        <taxon>Prevotellaceae</taxon>
        <taxon>Hallella</taxon>
    </lineage>
</organism>
<feature type="domain" description="Transposase IS30-like HTH" evidence="1">
    <location>
        <begin position="2"/>
        <end position="44"/>
    </location>
</feature>
<keyword evidence="3" id="KW-1185">Reference proteome</keyword>
<name>A0A7K0KEY1_9BACT</name>
<dbReference type="EMBL" id="VUNG01000015">
    <property type="protein sequence ID" value="MST84483.1"/>
    <property type="molecule type" value="Genomic_DNA"/>
</dbReference>